<dbReference type="EMBL" id="AMFJ01021612">
    <property type="protein sequence ID" value="EKD66640.1"/>
    <property type="molecule type" value="Genomic_DNA"/>
</dbReference>
<dbReference type="PANTHER" id="PTHR30237:SF6">
    <property type="entry name" value="CARBOXYPEPTIDASE YOCD-RELATED"/>
    <property type="match status" value="1"/>
</dbReference>
<dbReference type="PANTHER" id="PTHR30237">
    <property type="entry name" value="MURAMOYLTETRAPEPTIDE CARBOXYPEPTIDASE"/>
    <property type="match status" value="1"/>
</dbReference>
<dbReference type="InterPro" id="IPR040449">
    <property type="entry name" value="Peptidase_S66_N"/>
</dbReference>
<feature type="domain" description="LD-carboxypeptidase N-terminal" evidence="4">
    <location>
        <begin position="13"/>
        <end position="128"/>
    </location>
</feature>
<reference evidence="6" key="1">
    <citation type="journal article" date="2012" name="Science">
        <title>Fermentation, hydrogen, and sulfur metabolism in multiple uncultivated bacterial phyla.</title>
        <authorList>
            <person name="Wrighton K.C."/>
            <person name="Thomas B.C."/>
            <person name="Sharon I."/>
            <person name="Miller C.S."/>
            <person name="Castelle C.J."/>
            <person name="VerBerkmoes N.C."/>
            <person name="Wilkins M.J."/>
            <person name="Hettich R.L."/>
            <person name="Lipton M.S."/>
            <person name="Williams K.H."/>
            <person name="Long P.E."/>
            <person name="Banfield J.F."/>
        </authorList>
    </citation>
    <scope>NUCLEOTIDE SEQUENCE [LARGE SCALE GENOMIC DNA]</scope>
</reference>
<dbReference type="SUPFAM" id="SSF141986">
    <property type="entry name" value="LD-carboxypeptidase A C-terminal domain-like"/>
    <property type="match status" value="1"/>
</dbReference>
<name>K2AFB5_9BACT</name>
<dbReference type="InterPro" id="IPR040921">
    <property type="entry name" value="Peptidase_S66C"/>
</dbReference>
<dbReference type="InterPro" id="IPR003507">
    <property type="entry name" value="S66_fam"/>
</dbReference>
<dbReference type="Gene3D" id="3.40.50.10740">
    <property type="entry name" value="Class I glutamine amidotransferase-like"/>
    <property type="match status" value="1"/>
</dbReference>
<organism evidence="6">
    <name type="scientific">uncultured bacterium</name>
    <name type="common">gcode 4</name>
    <dbReference type="NCBI Taxonomy" id="1234023"/>
    <lineage>
        <taxon>Bacteria</taxon>
        <taxon>environmental samples</taxon>
    </lineage>
</organism>
<proteinExistence type="inferred from homology"/>
<dbReference type="Pfam" id="PF02016">
    <property type="entry name" value="Peptidase_S66"/>
    <property type="match status" value="1"/>
</dbReference>
<accession>K2AFB5</accession>
<evidence type="ECO:0000256" key="3">
    <source>
        <dbReference type="PIRSR" id="PIRSR028757-1"/>
    </source>
</evidence>
<dbReference type="PIRSF" id="PIRSF028757">
    <property type="entry name" value="LD-carboxypeptidase"/>
    <property type="match status" value="1"/>
</dbReference>
<evidence type="ECO:0000259" key="4">
    <source>
        <dbReference type="Pfam" id="PF02016"/>
    </source>
</evidence>
<comment type="similarity">
    <text evidence="1">Belongs to the peptidase S66 family.</text>
</comment>
<evidence type="ECO:0000313" key="6">
    <source>
        <dbReference type="EMBL" id="EKD66640.1"/>
    </source>
</evidence>
<dbReference type="InterPro" id="IPR027461">
    <property type="entry name" value="Carboxypeptidase_A_C_sf"/>
</dbReference>
<dbReference type="InterPro" id="IPR029062">
    <property type="entry name" value="Class_I_gatase-like"/>
</dbReference>
<dbReference type="InterPro" id="IPR027478">
    <property type="entry name" value="LdcA_N"/>
</dbReference>
<gene>
    <name evidence="6" type="ORF">ACD_49C00026G0015</name>
</gene>
<sequence>MIIPAKLQKWDEIRVVALARSLSLVWEKNTKLAIEKFEKEWYKITFWKHVWEMDEFNSSSIESRIEDLHEAFLDKNIKAIFTVIWWYNTNQLLDYIDFNIIKNNPKILCWFSDITAITNAITYITWIITYSWTHFSTWAMQKWFEYNLEYFNKCLTQDKSFKVIHSYSRSDDFWFIDQENRDFIQDKDYWIINKWKATWKIIWWHVRCLACLQWTKYMPSFKNSILFLEEDEETNWPLFDRLIQSLIHQKDFSKVNWIVIWRFQKNSKISKENLIKIIKTKKELNNIPIIANTDFWHTNPLITFPIWWTASLLVEDNVNLEIINH</sequence>
<dbReference type="GO" id="GO:0016787">
    <property type="term" value="F:hydrolase activity"/>
    <property type="evidence" value="ECO:0007669"/>
    <property type="project" value="UniProtKB-KW"/>
</dbReference>
<dbReference type="Pfam" id="PF17676">
    <property type="entry name" value="Peptidase_S66C"/>
    <property type="match status" value="1"/>
</dbReference>
<protein>
    <submittedName>
        <fullName evidence="6">Uncharacterized protein</fullName>
    </submittedName>
</protein>
<keyword evidence="2" id="KW-0378">Hydrolase</keyword>
<evidence type="ECO:0000256" key="2">
    <source>
        <dbReference type="ARBA" id="ARBA00022801"/>
    </source>
</evidence>
<feature type="domain" description="LD-carboxypeptidase C-terminal" evidence="5">
    <location>
        <begin position="207"/>
        <end position="311"/>
    </location>
</feature>
<feature type="active site" description="Nucleophile" evidence="3">
    <location>
        <position position="112"/>
    </location>
</feature>
<comment type="caution">
    <text evidence="6">The sequence shown here is derived from an EMBL/GenBank/DDBJ whole genome shotgun (WGS) entry which is preliminary data.</text>
</comment>
<evidence type="ECO:0000256" key="1">
    <source>
        <dbReference type="ARBA" id="ARBA00010233"/>
    </source>
</evidence>
<dbReference type="SUPFAM" id="SSF52317">
    <property type="entry name" value="Class I glutamine amidotransferase-like"/>
    <property type="match status" value="1"/>
</dbReference>
<evidence type="ECO:0000259" key="5">
    <source>
        <dbReference type="Pfam" id="PF17676"/>
    </source>
</evidence>
<feature type="active site" description="Charge relay system" evidence="3">
    <location>
        <position position="297"/>
    </location>
</feature>
<feature type="active site" description="Charge relay system" evidence="3">
    <location>
        <position position="229"/>
    </location>
</feature>
<dbReference type="AlphaFoldDB" id="K2AFB5"/>
<dbReference type="Gene3D" id="3.50.30.60">
    <property type="entry name" value="LD-carboxypeptidase A C-terminal domain-like"/>
    <property type="match status" value="1"/>
</dbReference>